<dbReference type="GO" id="GO:0032259">
    <property type="term" value="P:methylation"/>
    <property type="evidence" value="ECO:0007669"/>
    <property type="project" value="UniProtKB-KW"/>
</dbReference>
<keyword evidence="2" id="KW-0489">Methyltransferase</keyword>
<dbReference type="Pfam" id="PF08241">
    <property type="entry name" value="Methyltransf_11"/>
    <property type="match status" value="1"/>
</dbReference>
<dbReference type="EC" id="2.1.1.-" evidence="2"/>
<keyword evidence="3" id="KW-1185">Reference proteome</keyword>
<dbReference type="InterPro" id="IPR029063">
    <property type="entry name" value="SAM-dependent_MTases_sf"/>
</dbReference>
<dbReference type="SUPFAM" id="SSF53335">
    <property type="entry name" value="S-adenosyl-L-methionine-dependent methyltransferases"/>
    <property type="match status" value="1"/>
</dbReference>
<proteinExistence type="predicted"/>
<feature type="non-terminal residue" evidence="2">
    <location>
        <position position="110"/>
    </location>
</feature>
<dbReference type="PANTHER" id="PTHR43591">
    <property type="entry name" value="METHYLTRANSFERASE"/>
    <property type="match status" value="1"/>
</dbReference>
<organism evidence="2 3">
    <name type="scientific">Kibdelosporangium lantanae</name>
    <dbReference type="NCBI Taxonomy" id="1497396"/>
    <lineage>
        <taxon>Bacteria</taxon>
        <taxon>Bacillati</taxon>
        <taxon>Actinomycetota</taxon>
        <taxon>Actinomycetes</taxon>
        <taxon>Pseudonocardiales</taxon>
        <taxon>Pseudonocardiaceae</taxon>
        <taxon>Kibdelosporangium</taxon>
    </lineage>
</organism>
<keyword evidence="2" id="KW-0808">Transferase</keyword>
<evidence type="ECO:0000259" key="1">
    <source>
        <dbReference type="Pfam" id="PF08241"/>
    </source>
</evidence>
<dbReference type="GO" id="GO:0008168">
    <property type="term" value="F:methyltransferase activity"/>
    <property type="evidence" value="ECO:0007669"/>
    <property type="project" value="UniProtKB-KW"/>
</dbReference>
<dbReference type="Proteomes" id="UP001597045">
    <property type="component" value="Unassembled WGS sequence"/>
</dbReference>
<sequence length="110" mass="12177">MPELTIVEVDPASARQLAAQFPDVTVLEGDGARLPLGDNSFDSVTCFTMLHHVPSRGEQDQLFAEAFRVLRPGGVFAGMDSLPSLRFRILHLFDTMVLVDPRTLPDRLRA</sequence>
<dbReference type="CDD" id="cd02440">
    <property type="entry name" value="AdoMet_MTases"/>
    <property type="match status" value="1"/>
</dbReference>
<dbReference type="Gene3D" id="3.40.50.150">
    <property type="entry name" value="Vaccinia Virus protein VP39"/>
    <property type="match status" value="1"/>
</dbReference>
<feature type="domain" description="Methyltransferase type 11" evidence="1">
    <location>
        <begin position="7"/>
        <end position="77"/>
    </location>
</feature>
<dbReference type="EMBL" id="JBHTIS010002957">
    <property type="protein sequence ID" value="MFD1050597.1"/>
    <property type="molecule type" value="Genomic_DNA"/>
</dbReference>
<reference evidence="3" key="1">
    <citation type="journal article" date="2019" name="Int. J. Syst. Evol. Microbiol.">
        <title>The Global Catalogue of Microorganisms (GCM) 10K type strain sequencing project: providing services to taxonomists for standard genome sequencing and annotation.</title>
        <authorList>
            <consortium name="The Broad Institute Genomics Platform"/>
            <consortium name="The Broad Institute Genome Sequencing Center for Infectious Disease"/>
            <person name="Wu L."/>
            <person name="Ma J."/>
        </authorList>
    </citation>
    <scope>NUCLEOTIDE SEQUENCE [LARGE SCALE GENOMIC DNA]</scope>
    <source>
        <strain evidence="3">JCM 31486</strain>
    </source>
</reference>
<dbReference type="InterPro" id="IPR013216">
    <property type="entry name" value="Methyltransf_11"/>
</dbReference>
<evidence type="ECO:0000313" key="3">
    <source>
        <dbReference type="Proteomes" id="UP001597045"/>
    </source>
</evidence>
<evidence type="ECO:0000313" key="2">
    <source>
        <dbReference type="EMBL" id="MFD1050597.1"/>
    </source>
</evidence>
<accession>A0ABW3MIT9</accession>
<gene>
    <name evidence="2" type="ORF">ACFQ1S_36260</name>
</gene>
<name>A0ABW3MIT9_9PSEU</name>
<comment type="caution">
    <text evidence="2">The sequence shown here is derived from an EMBL/GenBank/DDBJ whole genome shotgun (WGS) entry which is preliminary data.</text>
</comment>
<protein>
    <submittedName>
        <fullName evidence="2">Class I SAM-dependent methyltransferase</fullName>
        <ecNumber evidence="2">2.1.1.-</ecNumber>
    </submittedName>
</protein>